<sequence>ADNDNKVNNAYAMNQHQKMSRAPKHEPTMEDGQIMANPLEFQRRLEELKMMQQGLNMISPCINGIPKNDPEKRARWAEATRRRFDNMSEDQKDQQKAKWAEAAKRRYHRLTPEQKRELGQRQTERKRMKRQLGKNIMNFQVDIDFLEQQQQQGPSSSSQQQHHRPMQNGSGM</sequence>
<keyword evidence="3" id="KW-1185">Reference proteome</keyword>
<proteinExistence type="predicted"/>
<feature type="compositionally biased region" description="Low complexity" evidence="1">
    <location>
        <begin position="148"/>
        <end position="160"/>
    </location>
</feature>
<reference evidence="2" key="1">
    <citation type="submission" date="2023-10" db="EMBL/GenBank/DDBJ databases">
        <title>Genome assembly of Pristionchus species.</title>
        <authorList>
            <person name="Yoshida K."/>
            <person name="Sommer R.J."/>
        </authorList>
    </citation>
    <scope>NUCLEOTIDE SEQUENCE</scope>
    <source>
        <strain evidence="2">RS5133</strain>
    </source>
</reference>
<comment type="caution">
    <text evidence="2">The sequence shown here is derived from an EMBL/GenBank/DDBJ whole genome shotgun (WGS) entry which is preliminary data.</text>
</comment>
<organism evidence="2 3">
    <name type="scientific">Pristionchus fissidentatus</name>
    <dbReference type="NCBI Taxonomy" id="1538716"/>
    <lineage>
        <taxon>Eukaryota</taxon>
        <taxon>Metazoa</taxon>
        <taxon>Ecdysozoa</taxon>
        <taxon>Nematoda</taxon>
        <taxon>Chromadorea</taxon>
        <taxon>Rhabditida</taxon>
        <taxon>Rhabditina</taxon>
        <taxon>Diplogasteromorpha</taxon>
        <taxon>Diplogasteroidea</taxon>
        <taxon>Neodiplogasteridae</taxon>
        <taxon>Pristionchus</taxon>
    </lineage>
</organism>
<feature type="compositionally biased region" description="Basic and acidic residues" evidence="1">
    <location>
        <begin position="82"/>
        <end position="125"/>
    </location>
</feature>
<accession>A0AAV5VHZ0</accession>
<evidence type="ECO:0000256" key="1">
    <source>
        <dbReference type="SAM" id="MobiDB-lite"/>
    </source>
</evidence>
<evidence type="ECO:0000313" key="3">
    <source>
        <dbReference type="Proteomes" id="UP001432322"/>
    </source>
</evidence>
<feature type="non-terminal residue" evidence="2">
    <location>
        <position position="1"/>
    </location>
</feature>
<dbReference type="EMBL" id="BTSY01000003">
    <property type="protein sequence ID" value="GMT17439.1"/>
    <property type="molecule type" value="Genomic_DNA"/>
</dbReference>
<protein>
    <submittedName>
        <fullName evidence="2">Uncharacterized protein</fullName>
    </submittedName>
</protein>
<name>A0AAV5VHZ0_9BILA</name>
<feature type="region of interest" description="Disordered" evidence="1">
    <location>
        <begin position="82"/>
        <end position="172"/>
    </location>
</feature>
<dbReference type="AlphaFoldDB" id="A0AAV5VHZ0"/>
<feature type="region of interest" description="Disordered" evidence="1">
    <location>
        <begin position="1"/>
        <end position="31"/>
    </location>
</feature>
<feature type="compositionally biased region" description="Polar residues" evidence="1">
    <location>
        <begin position="1"/>
        <end position="17"/>
    </location>
</feature>
<evidence type="ECO:0000313" key="2">
    <source>
        <dbReference type="EMBL" id="GMT17439.1"/>
    </source>
</evidence>
<gene>
    <name evidence="2" type="ORF">PFISCL1PPCAC_8736</name>
</gene>
<dbReference type="Proteomes" id="UP001432322">
    <property type="component" value="Unassembled WGS sequence"/>
</dbReference>
<dbReference type="PANTHER" id="PTHR22084:SF1">
    <property type="entry name" value="BZIP DOMAIN-CONTAINING PROTEIN-RELATED"/>
    <property type="match status" value="1"/>
</dbReference>
<dbReference type="PANTHER" id="PTHR22084">
    <property type="entry name" value="GEX INTERACTING PROTEIN PROTEIN 4"/>
    <property type="match status" value="1"/>
</dbReference>